<evidence type="ECO:0000313" key="8">
    <source>
        <dbReference type="EMBL" id="TWT83714.1"/>
    </source>
</evidence>
<dbReference type="GO" id="GO:0005737">
    <property type="term" value="C:cytoplasm"/>
    <property type="evidence" value="ECO:0007669"/>
    <property type="project" value="UniProtKB-SubCell"/>
</dbReference>
<evidence type="ECO:0000313" key="9">
    <source>
        <dbReference type="Proteomes" id="UP000315010"/>
    </source>
</evidence>
<comment type="caution">
    <text evidence="8">The sequence shown here is derived from an EMBL/GenBank/DDBJ whole genome shotgun (WGS) entry which is preliminary data.</text>
</comment>
<evidence type="ECO:0000256" key="1">
    <source>
        <dbReference type="ARBA" id="ARBA00022598"/>
    </source>
</evidence>
<dbReference type="OrthoDB" id="9807403at2"/>
<dbReference type="InterPro" id="IPR011063">
    <property type="entry name" value="TilS/TtcA_N"/>
</dbReference>
<dbReference type="Proteomes" id="UP000315010">
    <property type="component" value="Unassembled WGS sequence"/>
</dbReference>
<evidence type="ECO:0000259" key="7">
    <source>
        <dbReference type="Pfam" id="PF01171"/>
    </source>
</evidence>
<evidence type="ECO:0000256" key="6">
    <source>
        <dbReference type="HAMAP-Rule" id="MF_01161"/>
    </source>
</evidence>
<dbReference type="InterPro" id="IPR012094">
    <property type="entry name" value="tRNA_Ile_lys_synt"/>
</dbReference>
<protein>
    <recommendedName>
        <fullName evidence="6">tRNA(Ile)-lysidine synthase</fullName>
        <ecNumber evidence="6">6.3.4.19</ecNumber>
    </recommendedName>
    <alternativeName>
        <fullName evidence="6">tRNA(Ile)-2-lysyl-cytidine synthase</fullName>
    </alternativeName>
    <alternativeName>
        <fullName evidence="6">tRNA(Ile)-lysidine synthetase</fullName>
    </alternativeName>
</protein>
<evidence type="ECO:0000256" key="3">
    <source>
        <dbReference type="ARBA" id="ARBA00022741"/>
    </source>
</evidence>
<dbReference type="SUPFAM" id="SSF52402">
    <property type="entry name" value="Adenine nucleotide alpha hydrolases-like"/>
    <property type="match status" value="1"/>
</dbReference>
<dbReference type="PANTHER" id="PTHR43033:SF1">
    <property type="entry name" value="TRNA(ILE)-LYSIDINE SYNTHASE-RELATED"/>
    <property type="match status" value="1"/>
</dbReference>
<feature type="binding site" evidence="6">
    <location>
        <begin position="37"/>
        <end position="42"/>
    </location>
    <ligand>
        <name>ATP</name>
        <dbReference type="ChEBI" id="CHEBI:30616"/>
    </ligand>
</feature>
<dbReference type="GO" id="GO:0032267">
    <property type="term" value="F:tRNA(Ile)-lysidine synthase activity"/>
    <property type="evidence" value="ECO:0007669"/>
    <property type="project" value="UniProtKB-EC"/>
</dbReference>
<dbReference type="GO" id="GO:0006400">
    <property type="term" value="P:tRNA modification"/>
    <property type="evidence" value="ECO:0007669"/>
    <property type="project" value="UniProtKB-UniRule"/>
</dbReference>
<dbReference type="HAMAP" id="MF_01161">
    <property type="entry name" value="tRNA_Ile_lys_synt"/>
    <property type="match status" value="1"/>
</dbReference>
<comment type="subcellular location">
    <subcellularLocation>
        <location evidence="6">Cytoplasm</location>
    </subcellularLocation>
</comment>
<sequence>MLDGPFEPSDWQAFCSMISRRWPVSRWGNVGVVVGVSGGADSVGLLRGLCEIRSQQPAEGRRGFIVAAHLNHAIRGEESDADEAFVRDLAQSLDVPIVVERIVGSDVTDEASLRENRMAFVRTQAENVGARYVALGHTSDDNVETVLHHLFRGTGPTGLAGIAPHRSLGDDLVLVRPMLAITREQIRAGLRHKGCSWREDASNQDPRYRRNWIRHKLIPMITSKYPNAEAAISRASESQRDWLDLVDSAASEWIDIHICVDGHACEADTLRLRRDSRTDGAIVVAALQRIWGDRNWALGEMTKSHWQSIVGTIAGRSSQRYQLPGGLDVRASGDHVTITPI</sequence>
<reference evidence="8 9" key="1">
    <citation type="submission" date="2019-02" db="EMBL/GenBank/DDBJ databases">
        <title>Deep-cultivation of Planctomycetes and their phenomic and genomic characterization uncovers novel biology.</title>
        <authorList>
            <person name="Wiegand S."/>
            <person name="Jogler M."/>
            <person name="Boedeker C."/>
            <person name="Pinto D."/>
            <person name="Vollmers J."/>
            <person name="Rivas-Marin E."/>
            <person name="Kohn T."/>
            <person name="Peeters S.H."/>
            <person name="Heuer A."/>
            <person name="Rast P."/>
            <person name="Oberbeckmann S."/>
            <person name="Bunk B."/>
            <person name="Jeske O."/>
            <person name="Meyerdierks A."/>
            <person name="Storesund J.E."/>
            <person name="Kallscheuer N."/>
            <person name="Luecker S."/>
            <person name="Lage O.M."/>
            <person name="Pohl T."/>
            <person name="Merkel B.J."/>
            <person name="Hornburger P."/>
            <person name="Mueller R.-W."/>
            <person name="Bruemmer F."/>
            <person name="Labrenz M."/>
            <person name="Spormann A.M."/>
            <person name="Op Den Camp H."/>
            <person name="Overmann J."/>
            <person name="Amann R."/>
            <person name="Jetten M.S.M."/>
            <person name="Mascher T."/>
            <person name="Medema M.H."/>
            <person name="Devos D.P."/>
            <person name="Kaster A.-K."/>
            <person name="Ovreas L."/>
            <person name="Rohde M."/>
            <person name="Galperin M.Y."/>
            <person name="Jogler C."/>
        </authorList>
    </citation>
    <scope>NUCLEOTIDE SEQUENCE [LARGE SCALE GENOMIC DNA]</scope>
    <source>
        <strain evidence="8 9">CA13</strain>
    </source>
</reference>
<dbReference type="AlphaFoldDB" id="A0A5C5Z8R9"/>
<accession>A0A5C5Z8R9</accession>
<keyword evidence="2 6" id="KW-0819">tRNA processing</keyword>
<dbReference type="EMBL" id="SJPJ01000001">
    <property type="protein sequence ID" value="TWT83714.1"/>
    <property type="molecule type" value="Genomic_DNA"/>
</dbReference>
<comment type="catalytic activity">
    <reaction evidence="5 6">
        <text>cytidine(34) in tRNA(Ile2) + L-lysine + ATP = lysidine(34) in tRNA(Ile2) + AMP + diphosphate + H(+)</text>
        <dbReference type="Rhea" id="RHEA:43744"/>
        <dbReference type="Rhea" id="RHEA-COMP:10625"/>
        <dbReference type="Rhea" id="RHEA-COMP:10670"/>
        <dbReference type="ChEBI" id="CHEBI:15378"/>
        <dbReference type="ChEBI" id="CHEBI:30616"/>
        <dbReference type="ChEBI" id="CHEBI:32551"/>
        <dbReference type="ChEBI" id="CHEBI:33019"/>
        <dbReference type="ChEBI" id="CHEBI:82748"/>
        <dbReference type="ChEBI" id="CHEBI:83665"/>
        <dbReference type="ChEBI" id="CHEBI:456215"/>
        <dbReference type="EC" id="6.3.4.19"/>
    </reaction>
</comment>
<keyword evidence="4 6" id="KW-0067">ATP-binding</keyword>
<comment type="function">
    <text evidence="6">Ligates lysine onto the cytidine present at position 34 of the AUA codon-specific tRNA(Ile) that contains the anticodon CAU, in an ATP-dependent manner. Cytidine is converted to lysidine, thus changing the amino acid specificity of the tRNA from methionine to isoleucine.</text>
</comment>
<dbReference type="PANTHER" id="PTHR43033">
    <property type="entry name" value="TRNA(ILE)-LYSIDINE SYNTHASE-RELATED"/>
    <property type="match status" value="1"/>
</dbReference>
<dbReference type="InterPro" id="IPR014729">
    <property type="entry name" value="Rossmann-like_a/b/a_fold"/>
</dbReference>
<dbReference type="GO" id="GO:0005524">
    <property type="term" value="F:ATP binding"/>
    <property type="evidence" value="ECO:0007669"/>
    <property type="project" value="UniProtKB-UniRule"/>
</dbReference>
<dbReference type="EC" id="6.3.4.19" evidence="6"/>
<dbReference type="CDD" id="cd01992">
    <property type="entry name" value="TilS_N"/>
    <property type="match status" value="1"/>
</dbReference>
<dbReference type="Pfam" id="PF01171">
    <property type="entry name" value="ATP_bind_3"/>
    <property type="match status" value="1"/>
</dbReference>
<feature type="domain" description="tRNA(Ile)-lysidine/2-thiocytidine synthase N-terminal" evidence="7">
    <location>
        <begin position="32"/>
        <end position="216"/>
    </location>
</feature>
<comment type="domain">
    <text evidence="6">The N-terminal region contains the highly conserved SGGXDS motif, predicted to be a P-loop motif involved in ATP binding.</text>
</comment>
<keyword evidence="9" id="KW-1185">Reference proteome</keyword>
<proteinExistence type="inferred from homology"/>
<dbReference type="InterPro" id="IPR012795">
    <property type="entry name" value="tRNA_Ile_lys_synt_N"/>
</dbReference>
<gene>
    <name evidence="6 8" type="primary">tilS</name>
    <name evidence="8" type="ORF">CA13_51810</name>
</gene>
<evidence type="ECO:0000256" key="5">
    <source>
        <dbReference type="ARBA" id="ARBA00048539"/>
    </source>
</evidence>
<keyword evidence="6" id="KW-0963">Cytoplasm</keyword>
<evidence type="ECO:0000256" key="2">
    <source>
        <dbReference type="ARBA" id="ARBA00022694"/>
    </source>
</evidence>
<keyword evidence="1 6" id="KW-0436">Ligase</keyword>
<organism evidence="8 9">
    <name type="scientific">Novipirellula herctigrandis</name>
    <dbReference type="NCBI Taxonomy" id="2527986"/>
    <lineage>
        <taxon>Bacteria</taxon>
        <taxon>Pseudomonadati</taxon>
        <taxon>Planctomycetota</taxon>
        <taxon>Planctomycetia</taxon>
        <taxon>Pirellulales</taxon>
        <taxon>Pirellulaceae</taxon>
        <taxon>Novipirellula</taxon>
    </lineage>
</organism>
<comment type="similarity">
    <text evidence="6">Belongs to the tRNA(Ile)-lysidine synthase family.</text>
</comment>
<name>A0A5C5Z8R9_9BACT</name>
<dbReference type="NCBIfam" id="TIGR02432">
    <property type="entry name" value="lysidine_TilS_N"/>
    <property type="match status" value="1"/>
</dbReference>
<dbReference type="Gene3D" id="3.40.50.620">
    <property type="entry name" value="HUPs"/>
    <property type="match status" value="1"/>
</dbReference>
<keyword evidence="3 6" id="KW-0547">Nucleotide-binding</keyword>
<evidence type="ECO:0000256" key="4">
    <source>
        <dbReference type="ARBA" id="ARBA00022840"/>
    </source>
</evidence>